<gene>
    <name evidence="15" type="ORF">GPECTOR_56g421</name>
</gene>
<feature type="compositionally biased region" description="Low complexity" evidence="14">
    <location>
        <begin position="573"/>
        <end position="583"/>
    </location>
</feature>
<reference evidence="16" key="1">
    <citation type="journal article" date="2016" name="Nat. Commun.">
        <title>The Gonium pectorale genome demonstrates co-option of cell cycle regulation during the evolution of multicellularity.</title>
        <authorList>
            <person name="Hanschen E.R."/>
            <person name="Marriage T.N."/>
            <person name="Ferris P.J."/>
            <person name="Hamaji T."/>
            <person name="Toyoda A."/>
            <person name="Fujiyama A."/>
            <person name="Neme R."/>
            <person name="Noguchi H."/>
            <person name="Minakuchi Y."/>
            <person name="Suzuki M."/>
            <person name="Kawai-Toyooka H."/>
            <person name="Smith D.R."/>
            <person name="Sparks H."/>
            <person name="Anderson J."/>
            <person name="Bakaric R."/>
            <person name="Luria V."/>
            <person name="Karger A."/>
            <person name="Kirschner M.W."/>
            <person name="Durand P.M."/>
            <person name="Michod R.E."/>
            <person name="Nozaki H."/>
            <person name="Olson B.J."/>
        </authorList>
    </citation>
    <scope>NUCLEOTIDE SEQUENCE [LARGE SCALE GENOMIC DNA]</scope>
    <source>
        <strain evidence="16">NIES-2863</strain>
    </source>
</reference>
<evidence type="ECO:0000256" key="12">
    <source>
        <dbReference type="ARBA" id="ARBA00048271"/>
    </source>
</evidence>
<keyword evidence="7" id="KW-0060">Ascorbate biosynthesis</keyword>
<keyword evidence="9" id="KW-0560">Oxidoreductase</keyword>
<dbReference type="GO" id="GO:0005737">
    <property type="term" value="C:cytoplasm"/>
    <property type="evidence" value="ECO:0007669"/>
    <property type="project" value="UniProtKB-SubCell"/>
</dbReference>
<evidence type="ECO:0000313" key="16">
    <source>
        <dbReference type="Proteomes" id="UP000075714"/>
    </source>
</evidence>
<sequence>MKKCRSHTSIAQAASDVGMGLALGAEDGEGYMVASAPENAMCLVDTEDGDDGACFAEEIKLLGGGASGAKVAASGGCSAGGTCGACSGSGTGATGAASASCSPLLRPHSGSSSTALSSFSGASTSPLHTPTPTQQSQDPAKHQAQPASAQQHQELQQSHPLQQQLKQQYGQQTAVPLAPQLPPTPQQQPVSTQVSGGLGRQEGGCAEQARPPGASTGGGCGGASTGVGATLARADSGLMGAFGVLTSEQWDSLQCAIVGSCLPQRASAATEAAVAADAPRRDARSGGASSSSANPAAAARQESAAAQQDSADGGSADSIVSLWAAVNAVSAGNRTVSSSGVFGSTDDNASMLALAAAQGGAGGGGWGPGRLSPIRAVPAVPPTATSPLRFDRMPHQPADAADRCQPGSDHGNDCDNCRSNFSGNGDHQPPGNGHSGGHSNGFTFRHTHHAGNTYGGGGSRPASSGPHTHVSVVVGFKPTTTTAAAAPPPLREPGSPRSPPVVLPSGNSFGAMVGGSSGGADVLVRQRSRTLEGYMGVSSSTRGLAAAPLSGGGASVSAGGAGDGPQPPPPPAAASSSRASFDSAHPRFGQHHYYPNMHGGGAAIATAALRSRHAASATAAAPPPASAGDSVYRSEQAVHQAHHHPQMYPAQHRSLAPPPSYTTYGYRRARSSLAALEQQGCGGGSAVVGGAVVVGQGDDSSSDDDTEEATRRITAAFRTHTGIARSSGWGLLGIDSAPTTPTGEGARRDPWGAVGSQASGSLGTAPGESDGNAGVGKQEGTDGEGEGAAALLGRRRSSYHLTNGHAAVELFLRLNHARQTMDFVKRQTQLFAGLDKVHMGVWEALSLLDELREYEAVLMADGVDAQDVSELSLRDHAFQTAELCRLHHPELDWLHLVGLIHGLGKLLAHKRFGSQPQWAICGETFPLGCRFSPHILGSQYFTANPDRRRRLYNSPTGIYGPGCGLLNVVMSWSAPEYLYLVMLLNGTSLPQDALWVLRHAKFTSLARPHSCYLPLCCVDDLRRLPLLRSFQSLAAYRRAELPPGFALSGAARDEYYGGLIEKYIGKGPLHW</sequence>
<evidence type="ECO:0000256" key="5">
    <source>
        <dbReference type="ARBA" id="ARBA00019269"/>
    </source>
</evidence>
<evidence type="ECO:0000313" key="15">
    <source>
        <dbReference type="EMBL" id="KXZ45324.1"/>
    </source>
</evidence>
<dbReference type="PANTHER" id="PTHR12588">
    <property type="entry name" value="MYOINOSITOL OXYGENASE"/>
    <property type="match status" value="1"/>
</dbReference>
<evidence type="ECO:0000256" key="6">
    <source>
        <dbReference type="ARBA" id="ARBA00022490"/>
    </source>
</evidence>
<accession>A0A150G676</accession>
<name>A0A150G676_GONPE</name>
<evidence type="ECO:0000256" key="11">
    <source>
        <dbReference type="ARBA" id="ARBA00029668"/>
    </source>
</evidence>
<evidence type="ECO:0000256" key="4">
    <source>
        <dbReference type="ARBA" id="ARBA00011919"/>
    </source>
</evidence>
<comment type="subcellular location">
    <subcellularLocation>
        <location evidence="1">Cytoplasm</location>
    </subcellularLocation>
</comment>
<evidence type="ECO:0000256" key="13">
    <source>
        <dbReference type="PIRSR" id="PIRSR607828-2"/>
    </source>
</evidence>
<keyword evidence="10 13" id="KW-0408">Iron</keyword>
<dbReference type="Pfam" id="PF05153">
    <property type="entry name" value="MIOX"/>
    <property type="match status" value="1"/>
</dbReference>
<dbReference type="GO" id="GO:0019310">
    <property type="term" value="P:inositol catabolic process"/>
    <property type="evidence" value="ECO:0007669"/>
    <property type="project" value="InterPro"/>
</dbReference>
<evidence type="ECO:0000256" key="9">
    <source>
        <dbReference type="ARBA" id="ARBA00023002"/>
    </source>
</evidence>
<dbReference type="UniPathway" id="UPA00111">
    <property type="reaction ID" value="UER00527"/>
</dbReference>
<comment type="pathway">
    <text evidence="2">Polyol metabolism; myo-inositol degradation into D-glucuronate; D-glucuronate from myo-inositol: step 1/1.</text>
</comment>
<comment type="caution">
    <text evidence="15">The sequence shown here is derived from an EMBL/GenBank/DDBJ whole genome shotgun (WGS) entry which is preliminary data.</text>
</comment>
<dbReference type="InterPro" id="IPR007828">
    <property type="entry name" value="Inositol_oxygenase"/>
</dbReference>
<keyword evidence="8 13" id="KW-0479">Metal-binding</keyword>
<evidence type="ECO:0000256" key="1">
    <source>
        <dbReference type="ARBA" id="ARBA00004496"/>
    </source>
</evidence>
<feature type="binding site" evidence="13">
    <location>
        <position position="876"/>
    </location>
    <ligand>
        <name>Fe cation</name>
        <dbReference type="ChEBI" id="CHEBI:24875"/>
        <label>1</label>
    </ligand>
</feature>
<evidence type="ECO:0000256" key="14">
    <source>
        <dbReference type="SAM" id="MobiDB-lite"/>
    </source>
</evidence>
<feature type="region of interest" description="Disordered" evidence="14">
    <location>
        <begin position="97"/>
        <end position="220"/>
    </location>
</feature>
<dbReference type="OrthoDB" id="5151075at2759"/>
<feature type="compositionally biased region" description="Low complexity" evidence="14">
    <location>
        <begin position="285"/>
        <end position="312"/>
    </location>
</feature>
<comment type="similarity">
    <text evidence="3">Belongs to the myo-inositol oxygenase family.</text>
</comment>
<dbReference type="EC" id="1.13.99.1" evidence="4"/>
<feature type="region of interest" description="Disordered" evidence="14">
    <location>
        <begin position="277"/>
        <end position="312"/>
    </location>
</feature>
<feature type="compositionally biased region" description="Low complexity" evidence="14">
    <location>
        <begin position="109"/>
        <end position="125"/>
    </location>
</feature>
<feature type="region of interest" description="Disordered" evidence="14">
    <location>
        <begin position="728"/>
        <end position="786"/>
    </location>
</feature>
<feature type="region of interest" description="Disordered" evidence="14">
    <location>
        <begin position="615"/>
        <end position="663"/>
    </location>
</feature>
<feature type="compositionally biased region" description="Gly residues" evidence="14">
    <location>
        <begin position="550"/>
        <end position="563"/>
    </location>
</feature>
<dbReference type="PANTHER" id="PTHR12588:SF0">
    <property type="entry name" value="INOSITOL OXYGENASE"/>
    <property type="match status" value="1"/>
</dbReference>
<feature type="region of interest" description="Disordered" evidence="14">
    <location>
        <begin position="543"/>
        <end position="594"/>
    </location>
</feature>
<feature type="compositionally biased region" description="Polar residues" evidence="14">
    <location>
        <begin position="126"/>
        <end position="138"/>
    </location>
</feature>
<feature type="binding site" evidence="13">
    <location>
        <position position="901"/>
    </location>
    <ligand>
        <name>Fe cation</name>
        <dbReference type="ChEBI" id="CHEBI:24875"/>
        <label>1</label>
    </ligand>
</feature>
<dbReference type="GO" id="GO:0019853">
    <property type="term" value="P:L-ascorbic acid biosynthetic process"/>
    <property type="evidence" value="ECO:0007669"/>
    <property type="project" value="UniProtKB-KW"/>
</dbReference>
<dbReference type="STRING" id="33097.A0A150G676"/>
<evidence type="ECO:0000256" key="3">
    <source>
        <dbReference type="ARBA" id="ARBA00005286"/>
    </source>
</evidence>
<dbReference type="Proteomes" id="UP000075714">
    <property type="component" value="Unassembled WGS sequence"/>
</dbReference>
<evidence type="ECO:0000256" key="2">
    <source>
        <dbReference type="ARBA" id="ARBA00005167"/>
    </source>
</evidence>
<dbReference type="EMBL" id="LSYV01000057">
    <property type="protein sequence ID" value="KXZ45324.1"/>
    <property type="molecule type" value="Genomic_DNA"/>
</dbReference>
<keyword evidence="6" id="KW-0963">Cytoplasm</keyword>
<feature type="region of interest" description="Disordered" evidence="14">
    <location>
        <begin position="421"/>
        <end position="509"/>
    </location>
</feature>
<comment type="cofactor">
    <cofactor evidence="13">
        <name>Fe cation</name>
        <dbReference type="ChEBI" id="CHEBI:24875"/>
    </cofactor>
    <text evidence="13">Binds 2 iron ions per subunit.</text>
</comment>
<comment type="catalytic activity">
    <reaction evidence="12">
        <text>myo-inositol + O2 = D-glucuronate + H2O + H(+)</text>
        <dbReference type="Rhea" id="RHEA:23696"/>
        <dbReference type="ChEBI" id="CHEBI:15377"/>
        <dbReference type="ChEBI" id="CHEBI:15378"/>
        <dbReference type="ChEBI" id="CHEBI:15379"/>
        <dbReference type="ChEBI" id="CHEBI:17268"/>
        <dbReference type="ChEBI" id="CHEBI:58720"/>
        <dbReference type="EC" id="1.13.99.1"/>
    </reaction>
</comment>
<evidence type="ECO:0000256" key="8">
    <source>
        <dbReference type="ARBA" id="ARBA00022723"/>
    </source>
</evidence>
<dbReference type="AlphaFoldDB" id="A0A150G676"/>
<organism evidence="15 16">
    <name type="scientific">Gonium pectorale</name>
    <name type="common">Green alga</name>
    <dbReference type="NCBI Taxonomy" id="33097"/>
    <lineage>
        <taxon>Eukaryota</taxon>
        <taxon>Viridiplantae</taxon>
        <taxon>Chlorophyta</taxon>
        <taxon>core chlorophytes</taxon>
        <taxon>Chlorophyceae</taxon>
        <taxon>CS clade</taxon>
        <taxon>Chlamydomonadales</taxon>
        <taxon>Volvocaceae</taxon>
        <taxon>Gonium</taxon>
    </lineage>
</organism>
<dbReference type="GO" id="GO:0005506">
    <property type="term" value="F:iron ion binding"/>
    <property type="evidence" value="ECO:0007669"/>
    <property type="project" value="InterPro"/>
</dbReference>
<proteinExistence type="inferred from homology"/>
<dbReference type="GO" id="GO:0050113">
    <property type="term" value="F:inositol oxygenase activity"/>
    <property type="evidence" value="ECO:0007669"/>
    <property type="project" value="UniProtKB-EC"/>
</dbReference>
<feature type="compositionally biased region" description="Low complexity" evidence="14">
    <location>
        <begin position="142"/>
        <end position="178"/>
    </location>
</feature>
<feature type="compositionally biased region" description="Pro residues" evidence="14">
    <location>
        <begin position="486"/>
        <end position="502"/>
    </location>
</feature>
<keyword evidence="16" id="KW-1185">Reference proteome</keyword>
<evidence type="ECO:0000256" key="10">
    <source>
        <dbReference type="ARBA" id="ARBA00023004"/>
    </source>
</evidence>
<protein>
    <recommendedName>
        <fullName evidence="5">Inositol oxygenase</fullName>
        <ecNumber evidence="4">1.13.99.1</ecNumber>
    </recommendedName>
    <alternativeName>
        <fullName evidence="11">Myo-inositol oxygenase</fullName>
    </alternativeName>
</protein>
<dbReference type="SUPFAM" id="SSF109604">
    <property type="entry name" value="HD-domain/PDEase-like"/>
    <property type="match status" value="1"/>
</dbReference>
<evidence type="ECO:0000256" key="7">
    <source>
        <dbReference type="ARBA" id="ARBA00022644"/>
    </source>
</evidence>